<dbReference type="EMBL" id="CAAE01014597">
    <property type="protein sequence ID" value="CAG00310.1"/>
    <property type="molecule type" value="Genomic_DNA"/>
</dbReference>
<protein>
    <submittedName>
        <fullName evidence="2">Chromosome 17 SCAF14597, whole genome shotgun sequence</fullName>
    </submittedName>
</protein>
<organism evidence="2">
    <name type="scientific">Tetraodon nigroviridis</name>
    <name type="common">Spotted green pufferfish</name>
    <name type="synonym">Chelonodon nigroviridis</name>
    <dbReference type="NCBI Taxonomy" id="99883"/>
    <lineage>
        <taxon>Eukaryota</taxon>
        <taxon>Metazoa</taxon>
        <taxon>Chordata</taxon>
        <taxon>Craniata</taxon>
        <taxon>Vertebrata</taxon>
        <taxon>Euteleostomi</taxon>
        <taxon>Actinopterygii</taxon>
        <taxon>Neopterygii</taxon>
        <taxon>Teleostei</taxon>
        <taxon>Neoteleostei</taxon>
        <taxon>Acanthomorphata</taxon>
        <taxon>Eupercaria</taxon>
        <taxon>Tetraodontiformes</taxon>
        <taxon>Tetradontoidea</taxon>
        <taxon>Tetraodontidae</taxon>
        <taxon>Tetraodon</taxon>
    </lineage>
</organism>
<gene>
    <name evidence="2" type="ORF">GSTENG00018708001</name>
</gene>
<feature type="compositionally biased region" description="Basic and acidic residues" evidence="1">
    <location>
        <begin position="56"/>
        <end position="67"/>
    </location>
</feature>
<name>Q4SGC2_TETNG</name>
<feature type="region of interest" description="Disordered" evidence="1">
    <location>
        <begin position="1"/>
        <end position="81"/>
    </location>
</feature>
<dbReference type="KEGG" id="tng:GSTEN00018708G001"/>
<reference evidence="2" key="2">
    <citation type="submission" date="2004-02" db="EMBL/GenBank/DDBJ databases">
        <authorList>
            <consortium name="Genoscope"/>
            <consortium name="Whitehead Institute Centre for Genome Research"/>
        </authorList>
    </citation>
    <scope>NUCLEOTIDE SEQUENCE</scope>
</reference>
<proteinExistence type="predicted"/>
<evidence type="ECO:0000256" key="1">
    <source>
        <dbReference type="SAM" id="MobiDB-lite"/>
    </source>
</evidence>
<evidence type="ECO:0000313" key="2">
    <source>
        <dbReference type="EMBL" id="CAG00310.1"/>
    </source>
</evidence>
<dbReference type="AlphaFoldDB" id="Q4SGC2"/>
<accession>Q4SGC2</accession>
<reference evidence="2" key="1">
    <citation type="journal article" date="2004" name="Nature">
        <title>Genome duplication in the teleost fish Tetraodon nigroviridis reveals the early vertebrate proto-karyotype.</title>
        <authorList>
            <person name="Jaillon O."/>
            <person name="Aury J.-M."/>
            <person name="Brunet F."/>
            <person name="Petit J.-L."/>
            <person name="Stange-Thomann N."/>
            <person name="Mauceli E."/>
            <person name="Bouneau L."/>
            <person name="Fischer C."/>
            <person name="Ozouf-Costaz C."/>
            <person name="Bernot A."/>
            <person name="Nicaud S."/>
            <person name="Jaffe D."/>
            <person name="Fisher S."/>
            <person name="Lutfalla G."/>
            <person name="Dossat C."/>
            <person name="Segurens B."/>
            <person name="Dasilva C."/>
            <person name="Salanoubat M."/>
            <person name="Levy M."/>
            <person name="Boudet N."/>
            <person name="Castellano S."/>
            <person name="Anthouard V."/>
            <person name="Jubin C."/>
            <person name="Castelli V."/>
            <person name="Katinka M."/>
            <person name="Vacherie B."/>
            <person name="Biemont C."/>
            <person name="Skalli Z."/>
            <person name="Cattolico L."/>
            <person name="Poulain J."/>
            <person name="De Berardinis V."/>
            <person name="Cruaud C."/>
            <person name="Duprat S."/>
            <person name="Brottier P."/>
            <person name="Coutanceau J.-P."/>
            <person name="Gouzy J."/>
            <person name="Parra G."/>
            <person name="Lardier G."/>
            <person name="Chapple C."/>
            <person name="McKernan K.J."/>
            <person name="McEwan P."/>
            <person name="Bosak S."/>
            <person name="Kellis M."/>
            <person name="Volff J.-N."/>
            <person name="Guigo R."/>
            <person name="Zody M.C."/>
            <person name="Mesirov J."/>
            <person name="Lindblad-Toh K."/>
            <person name="Birren B."/>
            <person name="Nusbaum C."/>
            <person name="Kahn D."/>
            <person name="Robinson-Rechavi M."/>
            <person name="Laudet V."/>
            <person name="Schachter V."/>
            <person name="Quetier F."/>
            <person name="Saurin W."/>
            <person name="Scarpelli C."/>
            <person name="Wincker P."/>
            <person name="Lander E.S."/>
            <person name="Weissenbach J."/>
            <person name="Roest Crollius H."/>
        </authorList>
    </citation>
    <scope>NUCLEOTIDE SEQUENCE [LARGE SCALE GENOMIC DNA]</scope>
</reference>
<sequence length="81" mass="8796">MAVRGLVAPLPHSPNPTARSENADGRRPQEGPARVTVRPDVLGTLTQTGLRRRRPRDSSRGPFRDGVEPLAGFPGQHLHSN</sequence>